<dbReference type="Proteomes" id="UP000287651">
    <property type="component" value="Unassembled WGS sequence"/>
</dbReference>
<sequence>MLPLSLTDRSDVLAFVRNFFPLVQLSSATPSAIVGEDCSFLYLRRTPLKLPPPATLPSTTSDAAAVVIRQCRCYRS</sequence>
<evidence type="ECO:0000313" key="2">
    <source>
        <dbReference type="Proteomes" id="UP000287651"/>
    </source>
</evidence>
<protein>
    <submittedName>
        <fullName evidence="1">Uncharacterized protein</fullName>
    </submittedName>
</protein>
<name>A0A426YQ42_ENSVE</name>
<dbReference type="AlphaFoldDB" id="A0A426YQ42"/>
<reference evidence="1 2" key="1">
    <citation type="journal article" date="2014" name="Agronomy (Basel)">
        <title>A Draft Genome Sequence for Ensete ventricosum, the Drought-Tolerant Tree Against Hunger.</title>
        <authorList>
            <person name="Harrison J."/>
            <person name="Moore K.A."/>
            <person name="Paszkiewicz K."/>
            <person name="Jones T."/>
            <person name="Grant M."/>
            <person name="Ambacheew D."/>
            <person name="Muzemil S."/>
            <person name="Studholme D.J."/>
        </authorList>
    </citation>
    <scope>NUCLEOTIDE SEQUENCE [LARGE SCALE GENOMIC DNA]</scope>
</reference>
<accession>A0A426YQ42</accession>
<organism evidence="1 2">
    <name type="scientific">Ensete ventricosum</name>
    <name type="common">Abyssinian banana</name>
    <name type="synonym">Musa ensete</name>
    <dbReference type="NCBI Taxonomy" id="4639"/>
    <lineage>
        <taxon>Eukaryota</taxon>
        <taxon>Viridiplantae</taxon>
        <taxon>Streptophyta</taxon>
        <taxon>Embryophyta</taxon>
        <taxon>Tracheophyta</taxon>
        <taxon>Spermatophyta</taxon>
        <taxon>Magnoliopsida</taxon>
        <taxon>Liliopsida</taxon>
        <taxon>Zingiberales</taxon>
        <taxon>Musaceae</taxon>
        <taxon>Ensete</taxon>
    </lineage>
</organism>
<gene>
    <name evidence="1" type="ORF">B296_00049572</name>
</gene>
<dbReference type="EMBL" id="AMZH03010917">
    <property type="protein sequence ID" value="RRT53840.1"/>
    <property type="molecule type" value="Genomic_DNA"/>
</dbReference>
<comment type="caution">
    <text evidence="1">The sequence shown here is derived from an EMBL/GenBank/DDBJ whole genome shotgun (WGS) entry which is preliminary data.</text>
</comment>
<proteinExistence type="predicted"/>
<evidence type="ECO:0000313" key="1">
    <source>
        <dbReference type="EMBL" id="RRT53840.1"/>
    </source>
</evidence>